<dbReference type="AlphaFoldDB" id="A0A918VKA3"/>
<feature type="compositionally biased region" description="Basic and acidic residues" evidence="6">
    <location>
        <begin position="49"/>
        <end position="62"/>
    </location>
</feature>
<evidence type="ECO:0000313" key="9">
    <source>
        <dbReference type="Proteomes" id="UP000634139"/>
    </source>
</evidence>
<dbReference type="EMBL" id="BMZD01000006">
    <property type="protein sequence ID" value="GHA02992.1"/>
    <property type="molecule type" value="Genomic_DNA"/>
</dbReference>
<feature type="domain" description="Band 7" evidence="7">
    <location>
        <begin position="112"/>
        <end position="280"/>
    </location>
</feature>
<accession>A0A918VKA3</accession>
<dbReference type="InterPro" id="IPR010201">
    <property type="entry name" value="HflK"/>
</dbReference>
<keyword evidence="3" id="KW-0812">Transmembrane</keyword>
<gene>
    <name evidence="8" type="ORF">GCM10011617_24870</name>
</gene>
<keyword evidence="9" id="KW-1185">Reference proteome</keyword>
<comment type="subcellular location">
    <subcellularLocation>
        <location evidence="1">Membrane</location>
        <topology evidence="1">Single-pass membrane protein</topology>
    </subcellularLocation>
</comment>
<evidence type="ECO:0000256" key="1">
    <source>
        <dbReference type="ARBA" id="ARBA00004167"/>
    </source>
</evidence>
<sequence length="375" mass="40286">MAGRKSPWGNDSGNSDGGDPAPQQPPEQPADPAPGNGPRNPWQPAGSAEEPRRSASIEDIFKARGGKVGGRGGGSGGGGGRGGFPGLPPRADGKSWAPLIVGGLAVVWLLSSAFHQLSPKEQGIVTTFGKYSHTIESGVSVTAPWPIQQVETRDVTSVVNDLIPENEGSENLVLTSDQNLIDLSYQVRWRIKDLKLFTFATVDPQRTVKEVAEAAMRASVAEVSLDAIWDGTGRGPLELNTRERMQGILDAYRTGVQVVGVDIKKADPPEKVADAFQKVNVAQQNAQRDKNVAQAWAQQTLARAEGEAAAFDKVYQQYKLAPEVTRRRMYYDTMERVLSNNEKVVVEANGVTSYLPLPEVKRRAPDAPAAAQGGQ</sequence>
<evidence type="ECO:0000256" key="5">
    <source>
        <dbReference type="ARBA" id="ARBA00023136"/>
    </source>
</evidence>
<evidence type="ECO:0000256" key="2">
    <source>
        <dbReference type="ARBA" id="ARBA00006971"/>
    </source>
</evidence>
<dbReference type="PANTHER" id="PTHR43327">
    <property type="entry name" value="STOMATIN-LIKE PROTEIN 2, MITOCHONDRIAL"/>
    <property type="match status" value="1"/>
</dbReference>
<name>A0A918VKA3_9SPHN</name>
<evidence type="ECO:0000313" key="8">
    <source>
        <dbReference type="EMBL" id="GHA02992.1"/>
    </source>
</evidence>
<feature type="compositionally biased region" description="Pro residues" evidence="6">
    <location>
        <begin position="22"/>
        <end position="32"/>
    </location>
</feature>
<evidence type="ECO:0000256" key="3">
    <source>
        <dbReference type="ARBA" id="ARBA00022692"/>
    </source>
</evidence>
<dbReference type="Proteomes" id="UP000634139">
    <property type="component" value="Unassembled WGS sequence"/>
</dbReference>
<dbReference type="InterPro" id="IPR036013">
    <property type="entry name" value="Band_7/SPFH_dom_sf"/>
</dbReference>
<protein>
    <recommendedName>
        <fullName evidence="7">Band 7 domain-containing protein</fullName>
    </recommendedName>
</protein>
<feature type="region of interest" description="Disordered" evidence="6">
    <location>
        <begin position="1"/>
        <end position="89"/>
    </location>
</feature>
<keyword evidence="5" id="KW-0472">Membrane</keyword>
<dbReference type="SUPFAM" id="SSF117892">
    <property type="entry name" value="Band 7/SPFH domain"/>
    <property type="match status" value="1"/>
</dbReference>
<organism evidence="8 9">
    <name type="scientific">Novosphingobium arvoryzae</name>
    <dbReference type="NCBI Taxonomy" id="1256514"/>
    <lineage>
        <taxon>Bacteria</taxon>
        <taxon>Pseudomonadati</taxon>
        <taxon>Pseudomonadota</taxon>
        <taxon>Alphaproteobacteria</taxon>
        <taxon>Sphingomonadales</taxon>
        <taxon>Sphingomonadaceae</taxon>
        <taxon>Novosphingobium</taxon>
    </lineage>
</organism>
<feature type="compositionally biased region" description="Gly residues" evidence="6">
    <location>
        <begin position="66"/>
        <end position="85"/>
    </location>
</feature>
<dbReference type="Gene3D" id="3.30.479.30">
    <property type="entry name" value="Band 7 domain"/>
    <property type="match status" value="1"/>
</dbReference>
<comment type="similarity">
    <text evidence="2">Belongs to the band 7/mec-2 family. HflK subfamily.</text>
</comment>
<keyword evidence="4" id="KW-1133">Transmembrane helix</keyword>
<dbReference type="InterPro" id="IPR050710">
    <property type="entry name" value="Band7/mec-2_domain"/>
</dbReference>
<dbReference type="PANTHER" id="PTHR43327:SF2">
    <property type="entry name" value="MODULATOR OF FTSH PROTEASE HFLK"/>
    <property type="match status" value="1"/>
</dbReference>
<evidence type="ECO:0000256" key="4">
    <source>
        <dbReference type="ARBA" id="ARBA00022989"/>
    </source>
</evidence>
<evidence type="ECO:0000256" key="6">
    <source>
        <dbReference type="SAM" id="MobiDB-lite"/>
    </source>
</evidence>
<dbReference type="GO" id="GO:0016020">
    <property type="term" value="C:membrane"/>
    <property type="evidence" value="ECO:0007669"/>
    <property type="project" value="UniProtKB-SubCell"/>
</dbReference>
<evidence type="ECO:0000259" key="7">
    <source>
        <dbReference type="SMART" id="SM00244"/>
    </source>
</evidence>
<reference evidence="8" key="1">
    <citation type="journal article" date="2014" name="Int. J. Syst. Evol. Microbiol.">
        <title>Complete genome sequence of Corynebacterium casei LMG S-19264T (=DSM 44701T), isolated from a smear-ripened cheese.</title>
        <authorList>
            <consortium name="US DOE Joint Genome Institute (JGI-PGF)"/>
            <person name="Walter F."/>
            <person name="Albersmeier A."/>
            <person name="Kalinowski J."/>
            <person name="Ruckert C."/>
        </authorList>
    </citation>
    <scope>NUCLEOTIDE SEQUENCE</scope>
    <source>
        <strain evidence="8">KCTC 32422</strain>
    </source>
</reference>
<feature type="compositionally biased region" description="Low complexity" evidence="6">
    <location>
        <begin position="9"/>
        <end position="21"/>
    </location>
</feature>
<dbReference type="Pfam" id="PF01145">
    <property type="entry name" value="Band_7"/>
    <property type="match status" value="1"/>
</dbReference>
<proteinExistence type="inferred from homology"/>
<dbReference type="InterPro" id="IPR001107">
    <property type="entry name" value="Band_7"/>
</dbReference>
<dbReference type="SMART" id="SM00244">
    <property type="entry name" value="PHB"/>
    <property type="match status" value="1"/>
</dbReference>
<comment type="caution">
    <text evidence="8">The sequence shown here is derived from an EMBL/GenBank/DDBJ whole genome shotgun (WGS) entry which is preliminary data.</text>
</comment>
<dbReference type="CDD" id="cd03404">
    <property type="entry name" value="SPFH_HflK"/>
    <property type="match status" value="1"/>
</dbReference>
<reference evidence="8" key="2">
    <citation type="submission" date="2020-09" db="EMBL/GenBank/DDBJ databases">
        <authorList>
            <person name="Sun Q."/>
            <person name="Kim S."/>
        </authorList>
    </citation>
    <scope>NUCLEOTIDE SEQUENCE</scope>
    <source>
        <strain evidence="8">KCTC 32422</strain>
    </source>
</reference>